<dbReference type="GO" id="GO:0008556">
    <property type="term" value="F:P-type potassium transmembrane transporter activity"/>
    <property type="evidence" value="ECO:0007669"/>
    <property type="project" value="InterPro"/>
</dbReference>
<dbReference type="EMBL" id="ADMS01000042">
    <property type="protein sequence ID" value="EFF76911.1"/>
    <property type="molecule type" value="Genomic_DNA"/>
</dbReference>
<keyword evidence="1" id="KW-1133">Transmembrane helix</keyword>
<accession>D4X8H4</accession>
<dbReference type="Pfam" id="PF09604">
    <property type="entry name" value="Potass_KdpF"/>
    <property type="match status" value="1"/>
</dbReference>
<feature type="transmembrane region" description="Helical" evidence="1">
    <location>
        <begin position="13"/>
        <end position="34"/>
    </location>
</feature>
<gene>
    <name evidence="2" type="primary">kdpF</name>
    <name evidence="2" type="ORF">HMPREF0004_1771</name>
</gene>
<dbReference type="GO" id="GO:0016787">
    <property type="term" value="F:hydrolase activity"/>
    <property type="evidence" value="ECO:0007669"/>
    <property type="project" value="UniProtKB-KW"/>
</dbReference>
<dbReference type="AlphaFoldDB" id="D4X8H4"/>
<evidence type="ECO:0000313" key="2">
    <source>
        <dbReference type="EMBL" id="EFF76911.1"/>
    </source>
</evidence>
<evidence type="ECO:0000256" key="1">
    <source>
        <dbReference type="SAM" id="Phobius"/>
    </source>
</evidence>
<organism evidence="2 3">
    <name type="scientific">Achromobacter piechaudii ATCC 43553</name>
    <dbReference type="NCBI Taxonomy" id="742159"/>
    <lineage>
        <taxon>Bacteria</taxon>
        <taxon>Pseudomonadati</taxon>
        <taxon>Pseudomonadota</taxon>
        <taxon>Betaproteobacteria</taxon>
        <taxon>Burkholderiales</taxon>
        <taxon>Alcaligenaceae</taxon>
        <taxon>Achromobacter</taxon>
    </lineage>
</organism>
<keyword evidence="2" id="KW-0378">Hydrolase</keyword>
<name>D4X8H4_9BURK</name>
<dbReference type="HOGENOM" id="CLU_202373_2_0_4"/>
<dbReference type="NCBIfam" id="TIGR02115">
    <property type="entry name" value="potass_kdpF"/>
    <property type="match status" value="1"/>
</dbReference>
<protein>
    <submittedName>
        <fullName evidence="2">K+-transporting ATPase, F subunit</fullName>
        <ecNumber evidence="2">3.6.3.12</ecNumber>
    </submittedName>
</protein>
<evidence type="ECO:0000313" key="3">
    <source>
        <dbReference type="Proteomes" id="UP000004510"/>
    </source>
</evidence>
<comment type="caution">
    <text evidence="2">The sequence shown here is derived from an EMBL/GenBank/DDBJ whole genome shotgun (WGS) entry which is preliminary data.</text>
</comment>
<reference evidence="3" key="1">
    <citation type="submission" date="2010-03" db="EMBL/GenBank/DDBJ databases">
        <title>Complete sequence of Mobiluncus curtisii ATCC 43063.</title>
        <authorList>
            <person name="Muzny D."/>
            <person name="Qin X."/>
            <person name="Deng J."/>
            <person name="Jiang H."/>
            <person name="Liu Y."/>
            <person name="Qu J."/>
            <person name="Song X.-Z."/>
            <person name="Zhang L."/>
            <person name="Thornton R."/>
            <person name="Coyle M."/>
            <person name="Francisco L."/>
            <person name="Jackson L."/>
            <person name="Javaid M."/>
            <person name="Korchina V."/>
            <person name="Kovar C."/>
            <person name="Mata R."/>
            <person name="Mathew T."/>
            <person name="Ngo R."/>
            <person name="Nguyen L."/>
            <person name="Nguyen N."/>
            <person name="Okwuonu G."/>
            <person name="Ongeri F."/>
            <person name="Pham C."/>
            <person name="Simmons D."/>
            <person name="Wilczek-Boney K."/>
            <person name="Hale W."/>
            <person name="Jakkamsetti A."/>
            <person name="Pham P."/>
            <person name="Ruth R."/>
            <person name="San Lucas F."/>
            <person name="Warren J."/>
            <person name="Zhang J."/>
            <person name="Zhao Z."/>
            <person name="Zhou C."/>
            <person name="Zhu D."/>
            <person name="Lee S."/>
            <person name="Bess C."/>
            <person name="Blankenburg K."/>
            <person name="Forbes L."/>
            <person name="Fu Q."/>
            <person name="Gubbala S."/>
            <person name="Hirani K."/>
            <person name="Jayaseelan J.C."/>
            <person name="Lara F."/>
            <person name="Munidasa M."/>
            <person name="Palculict T."/>
            <person name="Patil S."/>
            <person name="Pu L.-L."/>
            <person name="Saada N."/>
            <person name="Tang L."/>
            <person name="Weissenberger G."/>
            <person name="Zhu Y."/>
            <person name="Hemphill L."/>
            <person name="Shang Y."/>
            <person name="Youmans B."/>
            <person name="Ayvaz T."/>
            <person name="Ross M."/>
            <person name="Santibanez J."/>
            <person name="Aqrawi P."/>
            <person name="Gross S."/>
            <person name="Joshi V."/>
            <person name="Fowler G."/>
            <person name="Nazareth L."/>
            <person name="Reid J."/>
            <person name="Worley K."/>
            <person name="Petrosino J."/>
            <person name="Highlander S."/>
            <person name="Gibbs R."/>
            <person name="Gibbs R."/>
        </authorList>
    </citation>
    <scope>NUCLEOTIDE SEQUENCE [LARGE SCALE GENOMIC DNA]</scope>
    <source>
        <strain evidence="3">ATCC 43553</strain>
    </source>
</reference>
<sequence>MRNPDLRRALMNWLYWISGLTAALLFVYLLVALFKPEKF</sequence>
<proteinExistence type="predicted"/>
<keyword evidence="1" id="KW-0812">Transmembrane</keyword>
<dbReference type="GO" id="GO:0005886">
    <property type="term" value="C:plasma membrane"/>
    <property type="evidence" value="ECO:0007669"/>
    <property type="project" value="InterPro"/>
</dbReference>
<dbReference type="EC" id="3.6.3.12" evidence="2"/>
<dbReference type="InterPro" id="IPR011726">
    <property type="entry name" value="KdpF"/>
</dbReference>
<keyword evidence="1" id="KW-0472">Membrane</keyword>
<dbReference type="Proteomes" id="UP000004510">
    <property type="component" value="Unassembled WGS sequence"/>
</dbReference>